<feature type="compositionally biased region" description="Acidic residues" evidence="1">
    <location>
        <begin position="138"/>
        <end position="147"/>
    </location>
</feature>
<organism evidence="3 4">
    <name type="scientific">Microbacterium terricola</name>
    <dbReference type="NCBI Taxonomy" id="344163"/>
    <lineage>
        <taxon>Bacteria</taxon>
        <taxon>Bacillati</taxon>
        <taxon>Actinomycetota</taxon>
        <taxon>Actinomycetes</taxon>
        <taxon>Micrococcales</taxon>
        <taxon>Microbacteriaceae</taxon>
        <taxon>Microbacterium</taxon>
    </lineage>
</organism>
<evidence type="ECO:0008006" key="5">
    <source>
        <dbReference type="Google" id="ProtNLM"/>
    </source>
</evidence>
<keyword evidence="2" id="KW-1133">Transmembrane helix</keyword>
<reference evidence="3 4" key="1">
    <citation type="submission" date="2022-12" db="EMBL/GenBank/DDBJ databases">
        <title>Microbacterium terricola strain KV-448 chromosome, complete genome.</title>
        <authorList>
            <person name="Oshima T."/>
            <person name="Moriya T."/>
            <person name="Bessho Y."/>
        </authorList>
    </citation>
    <scope>NUCLEOTIDE SEQUENCE [LARGE SCALE GENOMIC DNA]</scope>
    <source>
        <strain evidence="3 4">KV-448</strain>
    </source>
</reference>
<proteinExistence type="predicted"/>
<feature type="compositionally biased region" description="Low complexity" evidence="1">
    <location>
        <begin position="127"/>
        <end position="137"/>
    </location>
</feature>
<dbReference type="Proteomes" id="UP001317779">
    <property type="component" value="Chromosome"/>
</dbReference>
<dbReference type="RefSeq" id="WP_263795777.1">
    <property type="nucleotide sequence ID" value="NZ_AP027141.1"/>
</dbReference>
<feature type="compositionally biased region" description="Low complexity" evidence="1">
    <location>
        <begin position="148"/>
        <end position="162"/>
    </location>
</feature>
<feature type="transmembrane region" description="Helical" evidence="2">
    <location>
        <begin position="7"/>
        <end position="32"/>
    </location>
</feature>
<accession>A0ABM8DXG6</accession>
<evidence type="ECO:0000313" key="3">
    <source>
        <dbReference type="EMBL" id="BDV30358.1"/>
    </source>
</evidence>
<keyword evidence="2" id="KW-0812">Transmembrane</keyword>
<evidence type="ECO:0000256" key="2">
    <source>
        <dbReference type="SAM" id="Phobius"/>
    </source>
</evidence>
<evidence type="ECO:0000313" key="4">
    <source>
        <dbReference type="Proteomes" id="UP001317779"/>
    </source>
</evidence>
<protein>
    <recommendedName>
        <fullName evidence="5">Tfp pilus assembly protein PilO</fullName>
    </recommendedName>
</protein>
<keyword evidence="4" id="KW-1185">Reference proteome</keyword>
<feature type="region of interest" description="Disordered" evidence="1">
    <location>
        <begin position="127"/>
        <end position="169"/>
    </location>
</feature>
<keyword evidence="2" id="KW-0472">Membrane</keyword>
<sequence>MNLPKQFINLLGAVLTAAIVIAGIALIALPLYGNAQTTLASAKTVAQSNDVYQIQVDQLNAAAENSEQIDDHVAELRTEITALAKLDDVHELIADAAEETDARIVSTVAGESVAWVPRTSIDLEGVAAAAQAPADAEATTDEGEAPAEGETTTTTEETPAAPEDVDSPQQQVPISINVEVADAEVAADFLEALGAGPRLIGIEKATLTGSTGALTLSVSALAFIRTEDAS</sequence>
<evidence type="ECO:0000256" key="1">
    <source>
        <dbReference type="SAM" id="MobiDB-lite"/>
    </source>
</evidence>
<name>A0ABM8DXG6_9MICO</name>
<dbReference type="EMBL" id="AP027141">
    <property type="protein sequence ID" value="BDV30358.1"/>
    <property type="molecule type" value="Genomic_DNA"/>
</dbReference>
<gene>
    <name evidence="3" type="ORF">Microterr_10180</name>
</gene>